<proteinExistence type="predicted"/>
<reference evidence="3" key="1">
    <citation type="submission" date="2016-11" db="EMBL/GenBank/DDBJ databases">
        <authorList>
            <person name="Varghese N."/>
            <person name="Submissions S."/>
        </authorList>
    </citation>
    <scope>NUCLEOTIDE SEQUENCE [LARGE SCALE GENOMIC DNA]</scope>
    <source>
        <strain evidence="3">ALO Sharm</strain>
    </source>
</reference>
<evidence type="ECO:0000313" key="2">
    <source>
        <dbReference type="EMBL" id="SHL47794.1"/>
    </source>
</evidence>
<dbReference type="Proteomes" id="UP000184248">
    <property type="component" value="Unassembled WGS sequence"/>
</dbReference>
<sequence>MAKKRQSKPQPPSSYELLGMRIQRQINAPAAQSEKTTVIARQDDEREDDWERLIEELETVEELTMIPLEDGQIRLRWNPEEAVS</sequence>
<dbReference type="AlphaFoldDB" id="A0A1M7AYK6"/>
<evidence type="ECO:0000313" key="3">
    <source>
        <dbReference type="Proteomes" id="UP000184248"/>
    </source>
</evidence>
<feature type="region of interest" description="Disordered" evidence="1">
    <location>
        <begin position="26"/>
        <end position="46"/>
    </location>
</feature>
<dbReference type="EMBL" id="FRAL01000017">
    <property type="protein sequence ID" value="SHL47794.1"/>
    <property type="molecule type" value="Genomic_DNA"/>
</dbReference>
<dbReference type="Pfam" id="PF07867">
    <property type="entry name" value="DUF1654"/>
    <property type="match status" value="1"/>
</dbReference>
<evidence type="ECO:0008006" key="4">
    <source>
        <dbReference type="Google" id="ProtNLM"/>
    </source>
</evidence>
<dbReference type="OrthoDB" id="6183446at2"/>
<gene>
    <name evidence="2" type="ORF">SAMN05192556_1176</name>
</gene>
<dbReference type="InterPro" id="IPR012449">
    <property type="entry name" value="Phage_F116_Orf28"/>
</dbReference>
<dbReference type="RefSeq" id="WP_064700811.1">
    <property type="nucleotide sequence ID" value="NZ_BDEO01000016.1"/>
</dbReference>
<name>A0A1M7AYK6_9GAMM</name>
<organism evidence="2 3">
    <name type="scientific">Halomonas caseinilytica</name>
    <dbReference type="NCBI Taxonomy" id="438744"/>
    <lineage>
        <taxon>Bacteria</taxon>
        <taxon>Pseudomonadati</taxon>
        <taxon>Pseudomonadota</taxon>
        <taxon>Gammaproteobacteria</taxon>
        <taxon>Oceanospirillales</taxon>
        <taxon>Halomonadaceae</taxon>
        <taxon>Halomonas</taxon>
    </lineage>
</organism>
<evidence type="ECO:0000256" key="1">
    <source>
        <dbReference type="SAM" id="MobiDB-lite"/>
    </source>
</evidence>
<protein>
    <recommendedName>
        <fullName evidence="4">DUF1654 domain-containing protein</fullName>
    </recommendedName>
</protein>
<accession>A0A1M7AYK6</accession>
<keyword evidence="3" id="KW-1185">Reference proteome</keyword>